<evidence type="ECO:0000313" key="12">
    <source>
        <dbReference type="Proteomes" id="UP001153555"/>
    </source>
</evidence>
<evidence type="ECO:0000256" key="2">
    <source>
        <dbReference type="ARBA" id="ARBA00022448"/>
    </source>
</evidence>
<keyword evidence="5 9" id="KW-0812">Transmembrane</keyword>
<feature type="transmembrane region" description="Helical" evidence="9">
    <location>
        <begin position="366"/>
        <end position="384"/>
    </location>
</feature>
<evidence type="ECO:0000256" key="9">
    <source>
        <dbReference type="SAM" id="Phobius"/>
    </source>
</evidence>
<dbReference type="OrthoDB" id="6418713at2759"/>
<comment type="caution">
    <text evidence="11">The sequence shown here is derived from an EMBL/GenBank/DDBJ whole genome shotgun (WGS) entry which is preliminary data.</text>
</comment>
<dbReference type="PANTHER" id="PTHR11132">
    <property type="entry name" value="SOLUTE CARRIER FAMILY 35"/>
    <property type="match status" value="1"/>
</dbReference>
<accession>A0A9N7RD65</accession>
<feature type="transmembrane region" description="Helical" evidence="9">
    <location>
        <begin position="124"/>
        <end position="144"/>
    </location>
</feature>
<dbReference type="Proteomes" id="UP001153555">
    <property type="component" value="Unassembled WGS sequence"/>
</dbReference>
<dbReference type="GO" id="GO:0015605">
    <property type="term" value="F:organophosphate ester transmembrane transporter activity"/>
    <property type="evidence" value="ECO:0007669"/>
    <property type="project" value="UniProtKB-ARBA"/>
</dbReference>
<evidence type="ECO:0000256" key="5">
    <source>
        <dbReference type="ARBA" id="ARBA00022692"/>
    </source>
</evidence>
<dbReference type="InterPro" id="IPR004696">
    <property type="entry name" value="Tpt_PEP_transl"/>
</dbReference>
<dbReference type="SUPFAM" id="SSF103481">
    <property type="entry name" value="Multidrug resistance efflux transporter EmrE"/>
    <property type="match status" value="2"/>
</dbReference>
<dbReference type="EMBL" id="CACSLK010027624">
    <property type="protein sequence ID" value="CAA0826711.1"/>
    <property type="molecule type" value="Genomic_DNA"/>
</dbReference>
<dbReference type="NCBIfam" id="TIGR00817">
    <property type="entry name" value="tpt"/>
    <property type="match status" value="1"/>
</dbReference>
<name>A0A9N7RD65_STRHE</name>
<feature type="transmembrane region" description="Helical" evidence="9">
    <location>
        <begin position="92"/>
        <end position="112"/>
    </location>
</feature>
<evidence type="ECO:0000259" key="10">
    <source>
        <dbReference type="Pfam" id="PF03151"/>
    </source>
</evidence>
<keyword evidence="7 9" id="KW-1133">Transmembrane helix</keyword>
<keyword evidence="8 9" id="KW-0472">Membrane</keyword>
<keyword evidence="6" id="KW-0809">Transit peptide</keyword>
<evidence type="ECO:0000256" key="3">
    <source>
        <dbReference type="ARBA" id="ARBA00022528"/>
    </source>
</evidence>
<keyword evidence="4" id="KW-0934">Plastid</keyword>
<evidence type="ECO:0000256" key="4">
    <source>
        <dbReference type="ARBA" id="ARBA00022640"/>
    </source>
</evidence>
<proteinExistence type="predicted"/>
<dbReference type="AlphaFoldDB" id="A0A9N7RD65"/>
<gene>
    <name evidence="11" type="ORF">SHERM_01908</name>
</gene>
<comment type="subcellular location">
    <subcellularLocation>
        <location evidence="1">Plastid</location>
        <location evidence="1">Chloroplast membrane</location>
        <topology evidence="1">Multi-pass membrane protein</topology>
    </subcellularLocation>
</comment>
<sequence>MKAVSTLRPSAYNALIRGQLRFRAAPFPSLKVASPSGWRPSPIECSLKRNVWFSGPGFGDFGPRSGGAVVRAAAEEDAGAPESPKSTGLADALVLGTLFVLWFAFHACFSIYNKQVLKDFHYPLTVTLGQFAAGTALVTLMWTLNLHKKPKISRAQLAAILPLAVAHTLGSLFTNMSLGKVAVSFTHTIKAMEPFFSVVLSAVFLGETPTIWAVLSLLPVVGGVGLASMTEVSFNWSGFWSAMASNLANQSRNVLSKKLLVKKEECLDNITLFSTITVMSFVVILPATLIVEGVKFTPSYLQASGANIKQIYMLSLLTGLCFHAYQQVVAYMLLQRVSPVTHSVANCAKRVVIIVSAVLFFRTPVSMINCLGTGVALAGVFLYSRANRVKPKPNTA</sequence>
<organism evidence="11 12">
    <name type="scientific">Striga hermonthica</name>
    <name type="common">Purple witchweed</name>
    <name type="synonym">Buchnera hermonthica</name>
    <dbReference type="NCBI Taxonomy" id="68872"/>
    <lineage>
        <taxon>Eukaryota</taxon>
        <taxon>Viridiplantae</taxon>
        <taxon>Streptophyta</taxon>
        <taxon>Embryophyta</taxon>
        <taxon>Tracheophyta</taxon>
        <taxon>Spermatophyta</taxon>
        <taxon>Magnoliopsida</taxon>
        <taxon>eudicotyledons</taxon>
        <taxon>Gunneridae</taxon>
        <taxon>Pentapetalae</taxon>
        <taxon>asterids</taxon>
        <taxon>lamiids</taxon>
        <taxon>Lamiales</taxon>
        <taxon>Orobanchaceae</taxon>
        <taxon>Buchnereae</taxon>
        <taxon>Striga</taxon>
    </lineage>
</organism>
<evidence type="ECO:0000256" key="8">
    <source>
        <dbReference type="ARBA" id="ARBA00023136"/>
    </source>
</evidence>
<dbReference type="InterPro" id="IPR050186">
    <property type="entry name" value="TPT_transporter"/>
</dbReference>
<feature type="transmembrane region" description="Helical" evidence="9">
    <location>
        <begin position="156"/>
        <end position="174"/>
    </location>
</feature>
<keyword evidence="2" id="KW-0813">Transport</keyword>
<dbReference type="GO" id="GO:0031969">
    <property type="term" value="C:chloroplast membrane"/>
    <property type="evidence" value="ECO:0007669"/>
    <property type="project" value="UniProtKB-SubCell"/>
</dbReference>
<dbReference type="InterPro" id="IPR004853">
    <property type="entry name" value="Sugar_P_trans_dom"/>
</dbReference>
<evidence type="ECO:0000256" key="7">
    <source>
        <dbReference type="ARBA" id="ARBA00022989"/>
    </source>
</evidence>
<dbReference type="Pfam" id="PF03151">
    <property type="entry name" value="TPT"/>
    <property type="match status" value="1"/>
</dbReference>
<feature type="transmembrane region" description="Helical" evidence="9">
    <location>
        <begin position="270"/>
        <end position="291"/>
    </location>
</feature>
<dbReference type="GO" id="GO:0015120">
    <property type="term" value="F:phosphoglycerate transmembrane transporter activity"/>
    <property type="evidence" value="ECO:0007669"/>
    <property type="project" value="UniProtKB-ARBA"/>
</dbReference>
<keyword evidence="12" id="KW-1185">Reference proteome</keyword>
<evidence type="ECO:0000256" key="1">
    <source>
        <dbReference type="ARBA" id="ARBA00004508"/>
    </source>
</evidence>
<keyword evidence="3" id="KW-0150">Chloroplast</keyword>
<protein>
    <submittedName>
        <fullName evidence="11">Phosphoenolpyruvate/phosphate translocator 1-chloroplastic</fullName>
    </submittedName>
</protein>
<evidence type="ECO:0000256" key="6">
    <source>
        <dbReference type="ARBA" id="ARBA00022946"/>
    </source>
</evidence>
<feature type="domain" description="Sugar phosphate transporter" evidence="10">
    <location>
        <begin position="94"/>
        <end position="384"/>
    </location>
</feature>
<reference evidence="11" key="1">
    <citation type="submission" date="2019-12" db="EMBL/GenBank/DDBJ databases">
        <authorList>
            <person name="Scholes J."/>
        </authorList>
    </citation>
    <scope>NUCLEOTIDE SEQUENCE</scope>
</reference>
<dbReference type="InterPro" id="IPR037185">
    <property type="entry name" value="EmrE-like"/>
</dbReference>
<feature type="transmembrane region" description="Helical" evidence="9">
    <location>
        <begin position="311"/>
        <end position="333"/>
    </location>
</feature>
<evidence type="ECO:0000313" key="11">
    <source>
        <dbReference type="EMBL" id="CAA0826711.1"/>
    </source>
</evidence>